<keyword evidence="2" id="KW-1185">Reference proteome</keyword>
<organism evidence="1 2">
    <name type="scientific">Tenacibaculum jejuense</name>
    <dbReference type="NCBI Taxonomy" id="584609"/>
    <lineage>
        <taxon>Bacteria</taxon>
        <taxon>Pseudomonadati</taxon>
        <taxon>Bacteroidota</taxon>
        <taxon>Flavobacteriia</taxon>
        <taxon>Flavobacteriales</taxon>
        <taxon>Flavobacteriaceae</taxon>
        <taxon>Tenacibaculum</taxon>
    </lineage>
</organism>
<evidence type="ECO:0000313" key="1">
    <source>
        <dbReference type="EMBL" id="SNR15465.1"/>
    </source>
</evidence>
<protein>
    <submittedName>
        <fullName evidence="1">Uncharacterized protein</fullName>
    </submittedName>
</protein>
<name>A0A238U8T8_9FLAO</name>
<gene>
    <name evidence="1" type="ORF">TJEJU_1751</name>
</gene>
<evidence type="ECO:0000313" key="2">
    <source>
        <dbReference type="Proteomes" id="UP000215214"/>
    </source>
</evidence>
<dbReference type="KEGG" id="tje:TJEJU_1751"/>
<accession>A0A238U8T8</accession>
<proteinExistence type="predicted"/>
<reference evidence="1 2" key="1">
    <citation type="submission" date="2017-07" db="EMBL/GenBank/DDBJ databases">
        <authorList>
            <person name="Sun Z.S."/>
            <person name="Albrecht U."/>
            <person name="Echele G."/>
            <person name="Lee C.C."/>
        </authorList>
    </citation>
    <scope>NUCLEOTIDE SEQUENCE [LARGE SCALE GENOMIC DNA]</scope>
    <source>
        <strain evidence="2">type strain: KCTC 22618</strain>
    </source>
</reference>
<dbReference type="Proteomes" id="UP000215214">
    <property type="component" value="Chromosome TJEJU"/>
</dbReference>
<dbReference type="EMBL" id="LT899436">
    <property type="protein sequence ID" value="SNR15465.1"/>
    <property type="molecule type" value="Genomic_DNA"/>
</dbReference>
<sequence>MNYDFKRSYWITINQNVSEQYLKIELQLKRKLFSKSYS</sequence>
<dbReference type="AlphaFoldDB" id="A0A238U8T8"/>